<name>A0ABX9DJ46_9RHOB</name>
<dbReference type="Proteomes" id="UP000248659">
    <property type="component" value="Unassembled WGS sequence"/>
</dbReference>
<accession>A0ABX9DJ46</accession>
<evidence type="ECO:0000313" key="1">
    <source>
        <dbReference type="EMBL" id="RAP41591.1"/>
    </source>
</evidence>
<dbReference type="EMBL" id="MUAV01000009">
    <property type="protein sequence ID" value="RAP41591.1"/>
    <property type="molecule type" value="Genomic_DNA"/>
</dbReference>
<organism evidence="1 2">
    <name type="scientific">Rhodovulum viride</name>
    <dbReference type="NCBI Taxonomy" id="1231134"/>
    <lineage>
        <taxon>Bacteria</taxon>
        <taxon>Pseudomonadati</taxon>
        <taxon>Pseudomonadota</taxon>
        <taxon>Alphaproteobacteria</taxon>
        <taxon>Rhodobacterales</taxon>
        <taxon>Paracoccaceae</taxon>
        <taxon>Rhodovulum</taxon>
    </lineage>
</organism>
<gene>
    <name evidence="1" type="ORF">BYZ73_10045</name>
</gene>
<comment type="caution">
    <text evidence="1">The sequence shown here is derived from an EMBL/GenBank/DDBJ whole genome shotgun (WGS) entry which is preliminary data.</text>
</comment>
<protein>
    <recommendedName>
        <fullName evidence="3">Metal binding Ada-like protein</fullName>
    </recommendedName>
</protein>
<dbReference type="RefSeq" id="WP_112315842.1">
    <property type="nucleotide sequence ID" value="NZ_MUAV01000009.1"/>
</dbReference>
<reference evidence="1 2" key="1">
    <citation type="submission" date="2017-01" db="EMBL/GenBank/DDBJ databases">
        <title>Genome sequence of Rhodovulum viride JA756.</title>
        <authorList>
            <person name="Lakshmi K.V."/>
            <person name="Tushar L.D."/>
            <person name="Sasikala C."/>
            <person name="Venkataramana C."/>
        </authorList>
    </citation>
    <scope>NUCLEOTIDE SEQUENCE [LARGE SCALE GENOMIC DNA]</scope>
    <source>
        <strain evidence="1 2">JA756</strain>
    </source>
</reference>
<evidence type="ECO:0008006" key="3">
    <source>
        <dbReference type="Google" id="ProtNLM"/>
    </source>
</evidence>
<sequence length="203" mass="21770">MSPRQTRVTPLGEIVADPARGLFMGNRGCLHDAEGRLGRARWRHKAWICCLLQFRDRHRAVMTPGRYTELFFLDEAVALAAGHRPCAECRRADFRRFAQAFGVGTATALDAALHAARLCPSSRDQRRHTAPAAALPDGAFVLLEGTPHLILGAAALPWQPLGYGAARPRPFGEVTVLTPAPTVAALAAGYRPVLHPSAAAGPG</sequence>
<keyword evidence="2" id="KW-1185">Reference proteome</keyword>
<proteinExistence type="predicted"/>
<evidence type="ECO:0000313" key="2">
    <source>
        <dbReference type="Proteomes" id="UP000248659"/>
    </source>
</evidence>